<evidence type="ECO:0000313" key="1">
    <source>
        <dbReference type="EMBL" id="VDK41208.1"/>
    </source>
</evidence>
<evidence type="ECO:0000313" key="2">
    <source>
        <dbReference type="EMBL" id="VDN41725.1"/>
    </source>
</evidence>
<proteinExistence type="predicted"/>
<name>A0A3P6RGP1_DIBLA</name>
<reference evidence="1 3" key="1">
    <citation type="submission" date="2018-11" db="EMBL/GenBank/DDBJ databases">
        <authorList>
            <consortium name="Pathogen Informatics"/>
        </authorList>
    </citation>
    <scope>NUCLEOTIDE SEQUENCE [LARGE SCALE GENOMIC DNA]</scope>
</reference>
<organism evidence="1 3">
    <name type="scientific">Dibothriocephalus latus</name>
    <name type="common">Fish tapeworm</name>
    <name type="synonym">Diphyllobothrium latum</name>
    <dbReference type="NCBI Taxonomy" id="60516"/>
    <lineage>
        <taxon>Eukaryota</taxon>
        <taxon>Metazoa</taxon>
        <taxon>Spiralia</taxon>
        <taxon>Lophotrochozoa</taxon>
        <taxon>Platyhelminthes</taxon>
        <taxon>Cestoda</taxon>
        <taxon>Eucestoda</taxon>
        <taxon>Diphyllobothriidea</taxon>
        <taxon>Diphyllobothriidae</taxon>
        <taxon>Dibothriocephalus</taxon>
    </lineage>
</organism>
<dbReference type="OrthoDB" id="6718861at2759"/>
<sequence length="37" mass="4273">MMDTADRYNLGLDFRTAAYICSIEKIFHTTRLSGTIF</sequence>
<gene>
    <name evidence="1" type="ORF">DILT_LOCUS1216</name>
    <name evidence="2" type="ORF">DILT_LOCUS18625</name>
</gene>
<evidence type="ECO:0000313" key="3">
    <source>
        <dbReference type="Proteomes" id="UP000281553"/>
    </source>
</evidence>
<dbReference type="Proteomes" id="UP000281553">
    <property type="component" value="Unassembled WGS sequence"/>
</dbReference>
<dbReference type="EMBL" id="UYRU01102366">
    <property type="protein sequence ID" value="VDN41725.1"/>
    <property type="molecule type" value="Genomic_DNA"/>
</dbReference>
<dbReference type="EMBL" id="UYRU01007533">
    <property type="protein sequence ID" value="VDK41208.1"/>
    <property type="molecule type" value="Genomic_DNA"/>
</dbReference>
<keyword evidence="3" id="KW-1185">Reference proteome</keyword>
<accession>A0A3P6RGP1</accession>
<protein>
    <submittedName>
        <fullName evidence="1">Uncharacterized protein</fullName>
    </submittedName>
</protein>
<dbReference type="AlphaFoldDB" id="A0A3P6RGP1"/>